<evidence type="ECO:0000313" key="3">
    <source>
        <dbReference type="Proteomes" id="UP000189735"/>
    </source>
</evidence>
<dbReference type="InterPro" id="IPR011991">
    <property type="entry name" value="ArsR-like_HTH"/>
</dbReference>
<reference evidence="3" key="1">
    <citation type="submission" date="2017-02" db="EMBL/GenBank/DDBJ databases">
        <authorList>
            <person name="Varghese N."/>
            <person name="Submissions S."/>
        </authorList>
    </citation>
    <scope>NUCLEOTIDE SEQUENCE [LARGE SCALE GENOMIC DNA]</scope>
    <source>
        <strain evidence="3">VKM Ac-2052</strain>
    </source>
</reference>
<dbReference type="PROSITE" id="PS50995">
    <property type="entry name" value="HTH_MARR_2"/>
    <property type="match status" value="1"/>
</dbReference>
<dbReference type="Proteomes" id="UP000189735">
    <property type="component" value="Unassembled WGS sequence"/>
</dbReference>
<dbReference type="CDD" id="cd00090">
    <property type="entry name" value="HTH_ARSR"/>
    <property type="match status" value="1"/>
</dbReference>
<proteinExistence type="predicted"/>
<evidence type="ECO:0000313" key="2">
    <source>
        <dbReference type="EMBL" id="SKB02809.1"/>
    </source>
</evidence>
<feature type="domain" description="HTH marR-type" evidence="1">
    <location>
        <begin position="11"/>
        <end position="148"/>
    </location>
</feature>
<evidence type="ECO:0000259" key="1">
    <source>
        <dbReference type="PROSITE" id="PS50995"/>
    </source>
</evidence>
<dbReference type="PANTHER" id="PTHR33164:SF57">
    <property type="entry name" value="MARR-FAMILY TRANSCRIPTIONAL REGULATOR"/>
    <property type="match status" value="1"/>
</dbReference>
<gene>
    <name evidence="2" type="ORF">SAMN06295879_3597</name>
</gene>
<protein>
    <submittedName>
        <fullName evidence="2">Transcriptional regulator, MarR family</fullName>
    </submittedName>
</protein>
<dbReference type="InterPro" id="IPR036390">
    <property type="entry name" value="WH_DNA-bd_sf"/>
</dbReference>
<dbReference type="SMART" id="SM00347">
    <property type="entry name" value="HTH_MARR"/>
    <property type="match status" value="1"/>
</dbReference>
<organism evidence="2 3">
    <name type="scientific">Agreia bicolorata</name>
    <dbReference type="NCBI Taxonomy" id="110935"/>
    <lineage>
        <taxon>Bacteria</taxon>
        <taxon>Bacillati</taxon>
        <taxon>Actinomycetota</taxon>
        <taxon>Actinomycetes</taxon>
        <taxon>Micrococcales</taxon>
        <taxon>Microbacteriaceae</taxon>
        <taxon>Agreia</taxon>
    </lineage>
</organism>
<dbReference type="EMBL" id="FUYG01000013">
    <property type="protein sequence ID" value="SKB02809.1"/>
    <property type="molecule type" value="Genomic_DNA"/>
</dbReference>
<dbReference type="Pfam" id="PF12802">
    <property type="entry name" value="MarR_2"/>
    <property type="match status" value="1"/>
</dbReference>
<dbReference type="GO" id="GO:0003700">
    <property type="term" value="F:DNA-binding transcription factor activity"/>
    <property type="evidence" value="ECO:0007669"/>
    <property type="project" value="InterPro"/>
</dbReference>
<dbReference type="PANTHER" id="PTHR33164">
    <property type="entry name" value="TRANSCRIPTIONAL REGULATOR, MARR FAMILY"/>
    <property type="match status" value="1"/>
</dbReference>
<dbReference type="InterPro" id="IPR039422">
    <property type="entry name" value="MarR/SlyA-like"/>
</dbReference>
<dbReference type="InterPro" id="IPR000835">
    <property type="entry name" value="HTH_MarR-typ"/>
</dbReference>
<dbReference type="GO" id="GO:0006950">
    <property type="term" value="P:response to stress"/>
    <property type="evidence" value="ECO:0007669"/>
    <property type="project" value="TreeGrafter"/>
</dbReference>
<dbReference type="SUPFAM" id="SSF46785">
    <property type="entry name" value="Winged helix' DNA-binding domain"/>
    <property type="match status" value="1"/>
</dbReference>
<dbReference type="AlphaFoldDB" id="A0A1T4YLZ3"/>
<dbReference type="Gene3D" id="1.10.10.10">
    <property type="entry name" value="Winged helix-like DNA-binding domain superfamily/Winged helix DNA-binding domain"/>
    <property type="match status" value="1"/>
</dbReference>
<sequence length="153" mass="17131">MPVTEPTNVEQELLLGIEAGIAQLFRSGKSALRDYSHGFHPELQPTGFNILRMIFTCAPAQASAIIQQTGLDKSAVSRQIKVLRDLGLVDTQPDPHDGRSSFLVPTPLAEERMEILRQRVKNDYRDRLVEWTADELATFSALLERFNASDPRA</sequence>
<accession>A0A1T4YLZ3</accession>
<name>A0A1T4YLZ3_9MICO</name>
<dbReference type="InterPro" id="IPR036388">
    <property type="entry name" value="WH-like_DNA-bd_sf"/>
</dbReference>